<reference evidence="1" key="1">
    <citation type="journal article" date="2019" name="Sci. Rep.">
        <title>Draft genome of Tanacetum cinerariifolium, the natural source of mosquito coil.</title>
        <authorList>
            <person name="Yamashiro T."/>
            <person name="Shiraishi A."/>
            <person name="Satake H."/>
            <person name="Nakayama K."/>
        </authorList>
    </citation>
    <scope>NUCLEOTIDE SEQUENCE</scope>
</reference>
<proteinExistence type="predicted"/>
<name>A0A699HBZ8_TANCI</name>
<dbReference type="EMBL" id="BKCJ010134067">
    <property type="protein sequence ID" value="GEX84729.1"/>
    <property type="molecule type" value="Genomic_DNA"/>
</dbReference>
<comment type="caution">
    <text evidence="1">The sequence shown here is derived from an EMBL/GenBank/DDBJ whole genome shotgun (WGS) entry which is preliminary data.</text>
</comment>
<evidence type="ECO:0000313" key="1">
    <source>
        <dbReference type="EMBL" id="GEX84729.1"/>
    </source>
</evidence>
<gene>
    <name evidence="1" type="ORF">Tci_356704</name>
</gene>
<protein>
    <submittedName>
        <fullName evidence="1">Uncharacterized protein</fullName>
    </submittedName>
</protein>
<dbReference type="AlphaFoldDB" id="A0A699HBZ8"/>
<accession>A0A699HBZ8</accession>
<organism evidence="1">
    <name type="scientific">Tanacetum cinerariifolium</name>
    <name type="common">Dalmatian daisy</name>
    <name type="synonym">Chrysanthemum cinerariifolium</name>
    <dbReference type="NCBI Taxonomy" id="118510"/>
    <lineage>
        <taxon>Eukaryota</taxon>
        <taxon>Viridiplantae</taxon>
        <taxon>Streptophyta</taxon>
        <taxon>Embryophyta</taxon>
        <taxon>Tracheophyta</taxon>
        <taxon>Spermatophyta</taxon>
        <taxon>Magnoliopsida</taxon>
        <taxon>eudicotyledons</taxon>
        <taxon>Gunneridae</taxon>
        <taxon>Pentapetalae</taxon>
        <taxon>asterids</taxon>
        <taxon>campanulids</taxon>
        <taxon>Asterales</taxon>
        <taxon>Asteraceae</taxon>
        <taxon>Asteroideae</taxon>
        <taxon>Anthemideae</taxon>
        <taxon>Anthemidinae</taxon>
        <taxon>Tanacetum</taxon>
    </lineage>
</organism>
<sequence length="120" mass="13630">MLGFRASSRSLLQQIIDSLHNEFDITGLELLERAHMVHCNPSRTPVDTESRLGPEAKRQDNLFCSSAEAKYRGVANVVVEDVWLRNLLLLHVPSRYQYADMTSALFEDFRSSLSVRPPPT</sequence>